<dbReference type="InterPro" id="IPR029060">
    <property type="entry name" value="PIN-like_dom_sf"/>
</dbReference>
<evidence type="ECO:0000313" key="2">
    <source>
        <dbReference type="EMBL" id="UVI40874.1"/>
    </source>
</evidence>
<evidence type="ECO:0000313" key="3">
    <source>
        <dbReference type="Proteomes" id="UP001065265"/>
    </source>
</evidence>
<proteinExistence type="predicted"/>
<dbReference type="InterPro" id="IPR002716">
    <property type="entry name" value="PIN_dom"/>
</dbReference>
<dbReference type="RefSeq" id="WP_265561600.1">
    <property type="nucleotide sequence ID" value="NZ_CP092472.1"/>
</dbReference>
<dbReference type="Gene3D" id="3.40.50.1010">
    <property type="entry name" value="5'-nuclease"/>
    <property type="match status" value="1"/>
</dbReference>
<name>A0ABY5T2W6_9SPHN</name>
<reference evidence="2" key="1">
    <citation type="submission" date="2022-02" db="EMBL/GenBank/DDBJ databases">
        <title>Qipengyuania spongiae sp. nov., isolated from marine sponge.</title>
        <authorList>
            <person name="Li Z."/>
            <person name="Zhang M."/>
        </authorList>
    </citation>
    <scope>NUCLEOTIDE SEQUENCE</scope>
    <source>
        <strain evidence="2">PHS-Z21</strain>
        <plasmid evidence="2">unnamed</plasmid>
    </source>
</reference>
<dbReference type="Proteomes" id="UP001065265">
    <property type="component" value="Plasmid unnamed"/>
</dbReference>
<gene>
    <name evidence="2" type="ORF">L1F33_14550</name>
</gene>
<dbReference type="SUPFAM" id="SSF88723">
    <property type="entry name" value="PIN domain-like"/>
    <property type="match status" value="1"/>
</dbReference>
<protein>
    <submittedName>
        <fullName evidence="2">Type II toxin-antitoxin system VapC family toxin</fullName>
    </submittedName>
</protein>
<geneLocation type="plasmid" evidence="2 3">
    <name>unnamed</name>
</geneLocation>
<accession>A0ABY5T2W6</accession>
<organism evidence="2 3">
    <name type="scientific">Qipengyuania spongiae</name>
    <dbReference type="NCBI Taxonomy" id="2909673"/>
    <lineage>
        <taxon>Bacteria</taxon>
        <taxon>Pseudomonadati</taxon>
        <taxon>Pseudomonadota</taxon>
        <taxon>Alphaproteobacteria</taxon>
        <taxon>Sphingomonadales</taxon>
        <taxon>Erythrobacteraceae</taxon>
        <taxon>Qipengyuania</taxon>
    </lineage>
</organism>
<dbReference type="EMBL" id="CP092472">
    <property type="protein sequence ID" value="UVI40874.1"/>
    <property type="molecule type" value="Genomic_DNA"/>
</dbReference>
<dbReference type="CDD" id="cd18682">
    <property type="entry name" value="PIN_VapC-like"/>
    <property type="match status" value="1"/>
</dbReference>
<keyword evidence="2" id="KW-0614">Plasmid</keyword>
<sequence length="129" mass="13470">MSHVFDASAVLALVNSEKGAAKAASLIAGSSLSAVNAVEVQQKLIDVGMSAEDAEGLLDSLGLTIMPFDARQASLASALRPFSRRHGLSLADCACISLALALDRPALSGTQAWNNIAKEVGFRFDNVRQ</sequence>
<dbReference type="Pfam" id="PF01850">
    <property type="entry name" value="PIN"/>
    <property type="match status" value="1"/>
</dbReference>
<keyword evidence="3" id="KW-1185">Reference proteome</keyword>
<feature type="domain" description="PIN" evidence="1">
    <location>
        <begin position="4"/>
        <end position="108"/>
    </location>
</feature>
<evidence type="ECO:0000259" key="1">
    <source>
        <dbReference type="Pfam" id="PF01850"/>
    </source>
</evidence>